<reference evidence="1 2" key="3">
    <citation type="submission" date="2019-11" db="EMBL/GenBank/DDBJ databases">
        <title>A de novo genome assembly of a pear dwarfing rootstock.</title>
        <authorList>
            <person name="Wang F."/>
            <person name="Wang J."/>
            <person name="Li S."/>
            <person name="Zhang Y."/>
            <person name="Fang M."/>
            <person name="Ma L."/>
            <person name="Zhao Y."/>
            <person name="Jiang S."/>
        </authorList>
    </citation>
    <scope>NUCLEOTIDE SEQUENCE [LARGE SCALE GENOMIC DNA]</scope>
    <source>
        <strain evidence="1">S2</strain>
        <tissue evidence="1">Leaf</tissue>
    </source>
</reference>
<sequence>MRELGFGRSDEGHIRARASSYVNAMLVIDKLEVLHDVFYLLEDLANGVFRFDTDTERDGSLGLLSFKIPIKQGEKAAPNPPSLFSVQPWQQGE</sequence>
<accession>A0A5N5F819</accession>
<reference evidence="1 2" key="1">
    <citation type="submission" date="2019-09" db="EMBL/GenBank/DDBJ databases">
        <authorList>
            <person name="Ou C."/>
        </authorList>
    </citation>
    <scope>NUCLEOTIDE SEQUENCE [LARGE SCALE GENOMIC DNA]</scope>
    <source>
        <strain evidence="1">S2</strain>
        <tissue evidence="1">Leaf</tissue>
    </source>
</reference>
<comment type="caution">
    <text evidence="1">The sequence shown here is derived from an EMBL/GenBank/DDBJ whole genome shotgun (WGS) entry which is preliminary data.</text>
</comment>
<dbReference type="OrthoDB" id="1917236at2759"/>
<name>A0A5N5F819_9ROSA</name>
<evidence type="ECO:0000313" key="1">
    <source>
        <dbReference type="EMBL" id="KAB2599097.1"/>
    </source>
</evidence>
<dbReference type="Proteomes" id="UP000327157">
    <property type="component" value="Chromosome 13"/>
</dbReference>
<reference evidence="2" key="2">
    <citation type="submission" date="2019-10" db="EMBL/GenBank/DDBJ databases">
        <title>A de novo genome assembly of a pear dwarfing rootstock.</title>
        <authorList>
            <person name="Wang F."/>
            <person name="Wang J."/>
            <person name="Li S."/>
            <person name="Zhang Y."/>
            <person name="Fang M."/>
            <person name="Ma L."/>
            <person name="Zhao Y."/>
            <person name="Jiang S."/>
        </authorList>
    </citation>
    <scope>NUCLEOTIDE SEQUENCE [LARGE SCALE GENOMIC DNA]</scope>
</reference>
<organism evidence="1 2">
    <name type="scientific">Pyrus ussuriensis x Pyrus communis</name>
    <dbReference type="NCBI Taxonomy" id="2448454"/>
    <lineage>
        <taxon>Eukaryota</taxon>
        <taxon>Viridiplantae</taxon>
        <taxon>Streptophyta</taxon>
        <taxon>Embryophyta</taxon>
        <taxon>Tracheophyta</taxon>
        <taxon>Spermatophyta</taxon>
        <taxon>Magnoliopsida</taxon>
        <taxon>eudicotyledons</taxon>
        <taxon>Gunneridae</taxon>
        <taxon>Pentapetalae</taxon>
        <taxon>rosids</taxon>
        <taxon>fabids</taxon>
        <taxon>Rosales</taxon>
        <taxon>Rosaceae</taxon>
        <taxon>Amygdaloideae</taxon>
        <taxon>Maleae</taxon>
        <taxon>Pyrus</taxon>
    </lineage>
</organism>
<proteinExistence type="predicted"/>
<keyword evidence="2" id="KW-1185">Reference proteome</keyword>
<protein>
    <submittedName>
        <fullName evidence="1">Uncharacterized protein</fullName>
    </submittedName>
</protein>
<gene>
    <name evidence="1" type="ORF">D8674_009368</name>
</gene>
<evidence type="ECO:0000313" key="2">
    <source>
        <dbReference type="Proteomes" id="UP000327157"/>
    </source>
</evidence>
<dbReference type="AlphaFoldDB" id="A0A5N5F819"/>
<dbReference type="EMBL" id="SMOL01000753">
    <property type="protein sequence ID" value="KAB2599097.1"/>
    <property type="molecule type" value="Genomic_DNA"/>
</dbReference>